<accession>A0A0C3Q7A5</accession>
<reference evidence="6" key="2">
    <citation type="submission" date="2015-01" db="EMBL/GenBank/DDBJ databases">
        <title>Evolutionary Origins and Diversification of the Mycorrhizal Mutualists.</title>
        <authorList>
            <consortium name="DOE Joint Genome Institute"/>
            <consortium name="Mycorrhizal Genomics Consortium"/>
            <person name="Kohler A."/>
            <person name="Kuo A."/>
            <person name="Nagy L.G."/>
            <person name="Floudas D."/>
            <person name="Copeland A."/>
            <person name="Barry K.W."/>
            <person name="Cichocki N."/>
            <person name="Veneault-Fourrey C."/>
            <person name="LaButti K."/>
            <person name="Lindquist E.A."/>
            <person name="Lipzen A."/>
            <person name="Lundell T."/>
            <person name="Morin E."/>
            <person name="Murat C."/>
            <person name="Riley R."/>
            <person name="Ohm R."/>
            <person name="Sun H."/>
            <person name="Tunlid A."/>
            <person name="Henrissat B."/>
            <person name="Grigoriev I.V."/>
            <person name="Hibbett D.S."/>
            <person name="Martin F."/>
        </authorList>
    </citation>
    <scope>NUCLEOTIDE SEQUENCE [LARGE SCALE GENOMIC DNA]</scope>
    <source>
        <strain evidence="6">MUT 4182</strain>
    </source>
</reference>
<keyword evidence="2" id="KW-0812">Transmembrane</keyword>
<keyword evidence="2" id="KW-0472">Membrane</keyword>
<dbReference type="SMART" id="SM00324">
    <property type="entry name" value="RhoGAP"/>
    <property type="match status" value="1"/>
</dbReference>
<evidence type="ECO:0000313" key="6">
    <source>
        <dbReference type="Proteomes" id="UP000054248"/>
    </source>
</evidence>
<dbReference type="InterPro" id="IPR000198">
    <property type="entry name" value="RhoGAP_dom"/>
</dbReference>
<dbReference type="InterPro" id="IPR036865">
    <property type="entry name" value="CRAL-TRIO_dom_sf"/>
</dbReference>
<feature type="region of interest" description="Disordered" evidence="1">
    <location>
        <begin position="339"/>
        <end position="447"/>
    </location>
</feature>
<organism evidence="5 6">
    <name type="scientific">Tulasnella calospora MUT 4182</name>
    <dbReference type="NCBI Taxonomy" id="1051891"/>
    <lineage>
        <taxon>Eukaryota</taxon>
        <taxon>Fungi</taxon>
        <taxon>Dikarya</taxon>
        <taxon>Basidiomycota</taxon>
        <taxon>Agaricomycotina</taxon>
        <taxon>Agaricomycetes</taxon>
        <taxon>Cantharellales</taxon>
        <taxon>Tulasnellaceae</taxon>
        <taxon>Tulasnella</taxon>
    </lineage>
</organism>
<dbReference type="SUPFAM" id="SSF52087">
    <property type="entry name" value="CRAL/TRIO domain"/>
    <property type="match status" value="1"/>
</dbReference>
<dbReference type="EMBL" id="KN823225">
    <property type="protein sequence ID" value="KIO19369.1"/>
    <property type="molecule type" value="Genomic_DNA"/>
</dbReference>
<evidence type="ECO:0000256" key="1">
    <source>
        <dbReference type="SAM" id="MobiDB-lite"/>
    </source>
</evidence>
<dbReference type="GO" id="GO:0005737">
    <property type="term" value="C:cytoplasm"/>
    <property type="evidence" value="ECO:0007669"/>
    <property type="project" value="TreeGrafter"/>
</dbReference>
<dbReference type="STRING" id="1051891.A0A0C3Q7A5"/>
<feature type="domain" description="CRAL-TRIO" evidence="3">
    <location>
        <begin position="1"/>
        <end position="96"/>
    </location>
</feature>
<dbReference type="Proteomes" id="UP000054248">
    <property type="component" value="Unassembled WGS sequence"/>
</dbReference>
<feature type="transmembrane region" description="Helical" evidence="2">
    <location>
        <begin position="35"/>
        <end position="55"/>
    </location>
</feature>
<evidence type="ECO:0000256" key="2">
    <source>
        <dbReference type="SAM" id="Phobius"/>
    </source>
</evidence>
<feature type="region of interest" description="Disordered" evidence="1">
    <location>
        <begin position="491"/>
        <end position="545"/>
    </location>
</feature>
<dbReference type="InterPro" id="IPR001251">
    <property type="entry name" value="CRAL-TRIO_dom"/>
</dbReference>
<dbReference type="InterPro" id="IPR008936">
    <property type="entry name" value="Rho_GTPase_activation_prot"/>
</dbReference>
<gene>
    <name evidence="5" type="ORF">M407DRAFT_223123</name>
</gene>
<dbReference type="AlphaFoldDB" id="A0A0C3Q7A5"/>
<keyword evidence="6" id="KW-1185">Reference proteome</keyword>
<dbReference type="CDD" id="cd00159">
    <property type="entry name" value="RhoGAP"/>
    <property type="match status" value="1"/>
</dbReference>
<dbReference type="PANTHER" id="PTHR45808:SF2">
    <property type="entry name" value="RHO GTPASE-ACTIVATING PROTEIN 68F"/>
    <property type="match status" value="1"/>
</dbReference>
<evidence type="ECO:0000259" key="4">
    <source>
        <dbReference type="PROSITE" id="PS50238"/>
    </source>
</evidence>
<reference evidence="5 6" key="1">
    <citation type="submission" date="2014-04" db="EMBL/GenBank/DDBJ databases">
        <authorList>
            <consortium name="DOE Joint Genome Institute"/>
            <person name="Kuo A."/>
            <person name="Girlanda M."/>
            <person name="Perotto S."/>
            <person name="Kohler A."/>
            <person name="Nagy L.G."/>
            <person name="Floudas D."/>
            <person name="Copeland A."/>
            <person name="Barry K.W."/>
            <person name="Cichocki N."/>
            <person name="Veneault-Fourrey C."/>
            <person name="LaButti K."/>
            <person name="Lindquist E.A."/>
            <person name="Lipzen A."/>
            <person name="Lundell T."/>
            <person name="Morin E."/>
            <person name="Murat C."/>
            <person name="Sun H."/>
            <person name="Tunlid A."/>
            <person name="Henrissat B."/>
            <person name="Grigoriev I.V."/>
            <person name="Hibbett D.S."/>
            <person name="Martin F."/>
            <person name="Nordberg H.P."/>
            <person name="Cantor M.N."/>
            <person name="Hua S.X."/>
        </authorList>
    </citation>
    <scope>NUCLEOTIDE SEQUENCE [LARGE SCALE GENOMIC DNA]</scope>
    <source>
        <strain evidence="5 6">MUT 4182</strain>
    </source>
</reference>
<dbReference type="SUPFAM" id="SSF48350">
    <property type="entry name" value="GTPase activation domain, GAP"/>
    <property type="match status" value="1"/>
</dbReference>
<dbReference type="GO" id="GO:0005096">
    <property type="term" value="F:GTPase activator activity"/>
    <property type="evidence" value="ECO:0007669"/>
    <property type="project" value="TreeGrafter"/>
</dbReference>
<dbReference type="PROSITE" id="PS50238">
    <property type="entry name" value="RHOGAP"/>
    <property type="match status" value="1"/>
</dbReference>
<sequence>VVFLAAGGRHTPGWNWVWKAYRSLSRKYRKNLKKLYIVHSTWFSKMLFSLAGAIISPKFFRKIQYVATLSELAEHVPLVQIDIAPEVYQENLKYEQQITIPRTQYAYTFGVPLEELMGEYGENGGIPRVVKDCAEFIRECGMEVEGIFRRSPSSVLLRQAKEAYDRGQPVSLSAWGDPHIAAVLLKKFFRDLPEPLFYEEMFPIIRKCPIPTGNPGDMATINYLREHILPALRTDAAEIVFSYVLHLLHDVSLRSSINLMDARNLAVCFAPTLLGSSAVRDPQMCTIPGGPSLFARPTAPASAPPPVMTVAWIIKICIERYFEIFEEVVDRSEPIHSPGAGVLSPLEHDAGSVPPSPSAEGLDEDESLDDAMLVMPLGPTSPHSNATSPNPDGTPRSPPTAWKHKHRRMGSSTSNASGARPQPKTAPGSTRSRGKDSISGGLGSKMGRRSIVSIENALGKAGSRGSITIGRGTTRAGGAGVEAVGVTALGFFSPPAETSSPSTDPPKPESESPNTSNKERVHDNGTKTGKPQSEARAVQPGEVAE</sequence>
<proteinExistence type="predicted"/>
<keyword evidence="2" id="KW-1133">Transmembrane helix</keyword>
<dbReference type="Gene3D" id="3.40.525.10">
    <property type="entry name" value="CRAL-TRIO lipid binding domain"/>
    <property type="match status" value="1"/>
</dbReference>
<protein>
    <recommendedName>
        <fullName evidence="7">Rho-GAP domain-containing protein</fullName>
    </recommendedName>
</protein>
<dbReference type="Gene3D" id="1.10.555.10">
    <property type="entry name" value="Rho GTPase activation protein"/>
    <property type="match status" value="1"/>
</dbReference>
<dbReference type="Pfam" id="PF13716">
    <property type="entry name" value="CRAL_TRIO_2"/>
    <property type="match status" value="1"/>
</dbReference>
<dbReference type="HOGENOM" id="CLU_011969_1_0_1"/>
<evidence type="ECO:0000259" key="3">
    <source>
        <dbReference type="PROSITE" id="PS50191"/>
    </source>
</evidence>
<dbReference type="PROSITE" id="PS50191">
    <property type="entry name" value="CRAL_TRIO"/>
    <property type="match status" value="1"/>
</dbReference>
<feature type="compositionally biased region" description="Polar residues" evidence="1">
    <location>
        <begin position="381"/>
        <end position="391"/>
    </location>
</feature>
<evidence type="ECO:0000313" key="5">
    <source>
        <dbReference type="EMBL" id="KIO19369.1"/>
    </source>
</evidence>
<dbReference type="GO" id="GO:0007264">
    <property type="term" value="P:small GTPase-mediated signal transduction"/>
    <property type="evidence" value="ECO:0007669"/>
    <property type="project" value="TreeGrafter"/>
</dbReference>
<feature type="domain" description="Rho-GAP" evidence="4">
    <location>
        <begin position="111"/>
        <end position="325"/>
    </location>
</feature>
<dbReference type="Pfam" id="PF00620">
    <property type="entry name" value="RhoGAP"/>
    <property type="match status" value="1"/>
</dbReference>
<evidence type="ECO:0008006" key="7">
    <source>
        <dbReference type="Google" id="ProtNLM"/>
    </source>
</evidence>
<dbReference type="OrthoDB" id="19923at2759"/>
<dbReference type="CDD" id="cd00170">
    <property type="entry name" value="SEC14"/>
    <property type="match status" value="1"/>
</dbReference>
<name>A0A0C3Q7A5_9AGAM</name>
<dbReference type="PANTHER" id="PTHR45808">
    <property type="entry name" value="RHO GTPASE-ACTIVATING PROTEIN 68F"/>
    <property type="match status" value="1"/>
</dbReference>
<feature type="non-terminal residue" evidence="5">
    <location>
        <position position="1"/>
    </location>
</feature>